<feature type="transmembrane region" description="Helical" evidence="1">
    <location>
        <begin position="104"/>
        <end position="121"/>
    </location>
</feature>
<proteinExistence type="predicted"/>
<accession>A0ABP9QWL1</accession>
<sequence length="143" mass="15392">MRLQARVTRVVDLRTFVRVEAQDGGCGRCHEAGGCRSDMLGDVFGPRCREYEVENPAGAVPGSRVLVEVPDGIPWRAAILAYGLPLFALLSGALAAAWGGASEPLVIVSSLGALVCSILLLRTPRIRAWLRSVRPRLVEILES</sequence>
<organism evidence="2 3">
    <name type="scientific">Viridibacterium curvum</name>
    <dbReference type="NCBI Taxonomy" id="1101404"/>
    <lineage>
        <taxon>Bacteria</taxon>
        <taxon>Pseudomonadati</taxon>
        <taxon>Pseudomonadota</taxon>
        <taxon>Betaproteobacteria</taxon>
        <taxon>Rhodocyclales</taxon>
        <taxon>Rhodocyclaceae</taxon>
        <taxon>Viridibacterium</taxon>
    </lineage>
</organism>
<dbReference type="RefSeq" id="WP_345533712.1">
    <property type="nucleotide sequence ID" value="NZ_BAABLD010000010.1"/>
</dbReference>
<dbReference type="PANTHER" id="PTHR35867">
    <property type="entry name" value="PROTEIN RSEC"/>
    <property type="match status" value="1"/>
</dbReference>
<dbReference type="Proteomes" id="UP001500547">
    <property type="component" value="Unassembled WGS sequence"/>
</dbReference>
<dbReference type="EMBL" id="BAABLD010000010">
    <property type="protein sequence ID" value="GAA5168263.1"/>
    <property type="molecule type" value="Genomic_DNA"/>
</dbReference>
<keyword evidence="1" id="KW-0812">Transmembrane</keyword>
<reference evidence="3" key="1">
    <citation type="journal article" date="2019" name="Int. J. Syst. Evol. Microbiol.">
        <title>The Global Catalogue of Microorganisms (GCM) 10K type strain sequencing project: providing services to taxonomists for standard genome sequencing and annotation.</title>
        <authorList>
            <consortium name="The Broad Institute Genomics Platform"/>
            <consortium name="The Broad Institute Genome Sequencing Center for Infectious Disease"/>
            <person name="Wu L."/>
            <person name="Ma J."/>
        </authorList>
    </citation>
    <scope>NUCLEOTIDE SEQUENCE [LARGE SCALE GENOMIC DNA]</scope>
    <source>
        <strain evidence="3">JCM 18715</strain>
    </source>
</reference>
<dbReference type="Pfam" id="PF04246">
    <property type="entry name" value="RseC_MucC"/>
    <property type="match status" value="1"/>
</dbReference>
<gene>
    <name evidence="2" type="ORF">GCM10025770_27980</name>
</gene>
<comment type="caution">
    <text evidence="2">The sequence shown here is derived from an EMBL/GenBank/DDBJ whole genome shotgun (WGS) entry which is preliminary data.</text>
</comment>
<evidence type="ECO:0000256" key="1">
    <source>
        <dbReference type="SAM" id="Phobius"/>
    </source>
</evidence>
<evidence type="ECO:0000313" key="2">
    <source>
        <dbReference type="EMBL" id="GAA5168263.1"/>
    </source>
</evidence>
<keyword evidence="1" id="KW-0472">Membrane</keyword>
<name>A0ABP9QWL1_9RHOO</name>
<evidence type="ECO:0000313" key="3">
    <source>
        <dbReference type="Proteomes" id="UP001500547"/>
    </source>
</evidence>
<evidence type="ECO:0008006" key="4">
    <source>
        <dbReference type="Google" id="ProtNLM"/>
    </source>
</evidence>
<protein>
    <recommendedName>
        <fullName evidence="4">Fis family transcriptional regulator</fullName>
    </recommendedName>
</protein>
<dbReference type="InterPro" id="IPR007359">
    <property type="entry name" value="SigmaE_reg_RseC_MucC"/>
</dbReference>
<keyword evidence="1" id="KW-1133">Transmembrane helix</keyword>
<feature type="transmembrane region" description="Helical" evidence="1">
    <location>
        <begin position="79"/>
        <end position="98"/>
    </location>
</feature>
<dbReference type="PANTHER" id="PTHR35867:SF1">
    <property type="entry name" value="PROTEIN RSEC"/>
    <property type="match status" value="1"/>
</dbReference>
<keyword evidence="3" id="KW-1185">Reference proteome</keyword>